<sequence>MNTSRDHPPTPAGQALLSLTSMAHNRLSPSLQSSSVPASLLFFSACATIIGTPTSRWLSMELPRCGSHEQDTHGHPWPCTTGPRETKIQLEVTSSSFPLSSAINYSSSIEFTSLFLQVAELSPASVPVKSPFPSVAVALLLAPHRTFLVVQFHIHAFPFNRNSRVFSR</sequence>
<accession>A0A6G1HFV6</accession>
<reference evidence="1" key="1">
    <citation type="journal article" date="2020" name="Stud. Mycol.">
        <title>101 Dothideomycetes genomes: a test case for predicting lifestyles and emergence of pathogens.</title>
        <authorList>
            <person name="Haridas S."/>
            <person name="Albert R."/>
            <person name="Binder M."/>
            <person name="Bloem J."/>
            <person name="Labutti K."/>
            <person name="Salamov A."/>
            <person name="Andreopoulos B."/>
            <person name="Baker S."/>
            <person name="Barry K."/>
            <person name="Bills G."/>
            <person name="Bluhm B."/>
            <person name="Cannon C."/>
            <person name="Castanera R."/>
            <person name="Culley D."/>
            <person name="Daum C."/>
            <person name="Ezra D."/>
            <person name="Gonzalez J."/>
            <person name="Henrissat B."/>
            <person name="Kuo A."/>
            <person name="Liang C."/>
            <person name="Lipzen A."/>
            <person name="Lutzoni F."/>
            <person name="Magnuson J."/>
            <person name="Mondo S."/>
            <person name="Nolan M."/>
            <person name="Ohm R."/>
            <person name="Pangilinan J."/>
            <person name="Park H.-J."/>
            <person name="Ramirez L."/>
            <person name="Alfaro M."/>
            <person name="Sun H."/>
            <person name="Tritt A."/>
            <person name="Yoshinaga Y."/>
            <person name="Zwiers L.-H."/>
            <person name="Turgeon B."/>
            <person name="Goodwin S."/>
            <person name="Spatafora J."/>
            <person name="Crous P."/>
            <person name="Grigoriev I."/>
        </authorList>
    </citation>
    <scope>NUCLEOTIDE SEQUENCE</scope>
    <source>
        <strain evidence="1">CBS 113979</strain>
    </source>
</reference>
<protein>
    <submittedName>
        <fullName evidence="1">Uncharacterized protein</fullName>
    </submittedName>
</protein>
<organism evidence="1 2">
    <name type="scientific">Aulographum hederae CBS 113979</name>
    <dbReference type="NCBI Taxonomy" id="1176131"/>
    <lineage>
        <taxon>Eukaryota</taxon>
        <taxon>Fungi</taxon>
        <taxon>Dikarya</taxon>
        <taxon>Ascomycota</taxon>
        <taxon>Pezizomycotina</taxon>
        <taxon>Dothideomycetes</taxon>
        <taxon>Pleosporomycetidae</taxon>
        <taxon>Aulographales</taxon>
        <taxon>Aulographaceae</taxon>
    </lineage>
</organism>
<name>A0A6G1HFV6_9PEZI</name>
<dbReference type="Proteomes" id="UP000800041">
    <property type="component" value="Unassembled WGS sequence"/>
</dbReference>
<proteinExistence type="predicted"/>
<evidence type="ECO:0000313" key="2">
    <source>
        <dbReference type="Proteomes" id="UP000800041"/>
    </source>
</evidence>
<gene>
    <name evidence="1" type="ORF">K402DRAFT_78146</name>
</gene>
<dbReference type="EMBL" id="ML977138">
    <property type="protein sequence ID" value="KAF1992063.1"/>
    <property type="molecule type" value="Genomic_DNA"/>
</dbReference>
<keyword evidence="2" id="KW-1185">Reference proteome</keyword>
<evidence type="ECO:0000313" key="1">
    <source>
        <dbReference type="EMBL" id="KAF1992063.1"/>
    </source>
</evidence>
<dbReference type="AlphaFoldDB" id="A0A6G1HFV6"/>